<reference evidence="1 2" key="1">
    <citation type="submission" date="2014-04" db="EMBL/GenBank/DDBJ databases">
        <authorList>
            <consortium name="DOE Joint Genome Institute"/>
            <person name="Kuo A."/>
            <person name="Gay G."/>
            <person name="Dore J."/>
            <person name="Kohler A."/>
            <person name="Nagy L.G."/>
            <person name="Floudas D."/>
            <person name="Copeland A."/>
            <person name="Barry K.W."/>
            <person name="Cichocki N."/>
            <person name="Veneault-Fourrey C."/>
            <person name="LaButti K."/>
            <person name="Lindquist E.A."/>
            <person name="Lipzen A."/>
            <person name="Lundell T."/>
            <person name="Morin E."/>
            <person name="Murat C."/>
            <person name="Sun H."/>
            <person name="Tunlid A."/>
            <person name="Henrissat B."/>
            <person name="Grigoriev I.V."/>
            <person name="Hibbett D.S."/>
            <person name="Martin F."/>
            <person name="Nordberg H.P."/>
            <person name="Cantor M.N."/>
            <person name="Hua S.X."/>
        </authorList>
    </citation>
    <scope>NUCLEOTIDE SEQUENCE [LARGE SCALE GENOMIC DNA]</scope>
    <source>
        <strain evidence="2">h7</strain>
    </source>
</reference>
<proteinExistence type="predicted"/>
<name>A0A0C2XGE7_HEBCY</name>
<evidence type="ECO:0000313" key="1">
    <source>
        <dbReference type="EMBL" id="KIM36978.1"/>
    </source>
</evidence>
<evidence type="ECO:0000313" key="2">
    <source>
        <dbReference type="Proteomes" id="UP000053424"/>
    </source>
</evidence>
<protein>
    <submittedName>
        <fullName evidence="1">Uncharacterized protein</fullName>
    </submittedName>
</protein>
<dbReference type="AlphaFoldDB" id="A0A0C2XGE7"/>
<sequence length="152" mass="16761">MILPLAALSYTSSIPSYRLVITFPFLHSAVHQDQLDFPGKCGKYWPYKTYPSRRCVGISNASSQPANASQGCSLAVASDERHYPLSSCKRLKNSTTSTVRRDSVYLPQNCRKYQEALSAKHGRATCSALPPHARLPYEAGYPPPLPCQTAVQ</sequence>
<keyword evidence="2" id="KW-1185">Reference proteome</keyword>
<accession>A0A0C2XGE7</accession>
<dbReference type="EMBL" id="KN831800">
    <property type="protein sequence ID" value="KIM36978.1"/>
    <property type="molecule type" value="Genomic_DNA"/>
</dbReference>
<dbReference type="Proteomes" id="UP000053424">
    <property type="component" value="Unassembled WGS sequence"/>
</dbReference>
<reference evidence="2" key="2">
    <citation type="submission" date="2015-01" db="EMBL/GenBank/DDBJ databases">
        <title>Evolutionary Origins and Diversification of the Mycorrhizal Mutualists.</title>
        <authorList>
            <consortium name="DOE Joint Genome Institute"/>
            <consortium name="Mycorrhizal Genomics Consortium"/>
            <person name="Kohler A."/>
            <person name="Kuo A."/>
            <person name="Nagy L.G."/>
            <person name="Floudas D."/>
            <person name="Copeland A."/>
            <person name="Barry K.W."/>
            <person name="Cichocki N."/>
            <person name="Veneault-Fourrey C."/>
            <person name="LaButti K."/>
            <person name="Lindquist E.A."/>
            <person name="Lipzen A."/>
            <person name="Lundell T."/>
            <person name="Morin E."/>
            <person name="Murat C."/>
            <person name="Riley R."/>
            <person name="Ohm R."/>
            <person name="Sun H."/>
            <person name="Tunlid A."/>
            <person name="Henrissat B."/>
            <person name="Grigoriev I.V."/>
            <person name="Hibbett D.S."/>
            <person name="Martin F."/>
        </authorList>
    </citation>
    <scope>NUCLEOTIDE SEQUENCE [LARGE SCALE GENOMIC DNA]</scope>
    <source>
        <strain evidence="2">h7</strain>
    </source>
</reference>
<organism evidence="1 2">
    <name type="scientific">Hebeloma cylindrosporum</name>
    <dbReference type="NCBI Taxonomy" id="76867"/>
    <lineage>
        <taxon>Eukaryota</taxon>
        <taxon>Fungi</taxon>
        <taxon>Dikarya</taxon>
        <taxon>Basidiomycota</taxon>
        <taxon>Agaricomycotina</taxon>
        <taxon>Agaricomycetes</taxon>
        <taxon>Agaricomycetidae</taxon>
        <taxon>Agaricales</taxon>
        <taxon>Agaricineae</taxon>
        <taxon>Hymenogastraceae</taxon>
        <taxon>Hebeloma</taxon>
    </lineage>
</organism>
<gene>
    <name evidence="1" type="ORF">M413DRAFT_279987</name>
</gene>
<dbReference type="HOGENOM" id="CLU_1722602_0_0_1"/>